<dbReference type="Pfam" id="PF21864">
    <property type="entry name" value="MORF_dom"/>
    <property type="match status" value="1"/>
</dbReference>
<dbReference type="InterPro" id="IPR037045">
    <property type="entry name" value="S8pro/Inhibitor_I9_sf"/>
</dbReference>
<evidence type="ECO:0000256" key="1">
    <source>
        <dbReference type="ARBA" id="ARBA00022946"/>
    </source>
</evidence>
<evidence type="ECO:0000256" key="3">
    <source>
        <dbReference type="SAM" id="SignalP"/>
    </source>
</evidence>
<dbReference type="Gene3D" id="3.30.70.80">
    <property type="entry name" value="Peptidase S8 propeptide/proteinase inhibitor I9"/>
    <property type="match status" value="1"/>
</dbReference>
<dbReference type="InterPro" id="IPR012677">
    <property type="entry name" value="Nucleotide-bd_a/b_plait_sf"/>
</dbReference>
<reference evidence="5" key="1">
    <citation type="submission" date="2020-06" db="EMBL/GenBank/DDBJ databases">
        <authorList>
            <person name="Li T."/>
            <person name="Hu X."/>
            <person name="Zhang T."/>
            <person name="Song X."/>
            <person name="Zhang H."/>
            <person name="Dai N."/>
            <person name="Sheng W."/>
            <person name="Hou X."/>
            <person name="Wei L."/>
        </authorList>
    </citation>
    <scope>NUCLEOTIDE SEQUENCE</scope>
    <source>
        <strain evidence="5">G01</strain>
        <tissue evidence="5">Leaf</tissue>
    </source>
</reference>
<dbReference type="SUPFAM" id="SSF54928">
    <property type="entry name" value="RNA-binding domain, RBD"/>
    <property type="match status" value="1"/>
</dbReference>
<dbReference type="GO" id="GO:0016554">
    <property type="term" value="P:cytidine to uridine editing"/>
    <property type="evidence" value="ECO:0007669"/>
    <property type="project" value="InterPro"/>
</dbReference>
<accession>A0AAW2LDK3</accession>
<feature type="chain" id="PRO_5043710831" evidence="3">
    <location>
        <begin position="23"/>
        <end position="368"/>
    </location>
</feature>
<dbReference type="InterPro" id="IPR035979">
    <property type="entry name" value="RBD_domain_sf"/>
</dbReference>
<feature type="domain" description="RRM" evidence="4">
    <location>
        <begin position="276"/>
        <end position="354"/>
    </location>
</feature>
<dbReference type="EMBL" id="JACGWK010000014">
    <property type="protein sequence ID" value="KAL0317239.1"/>
    <property type="molecule type" value="Genomic_DNA"/>
</dbReference>
<dbReference type="PANTHER" id="PTHR31346:SF11">
    <property type="entry name" value="ORGANELLE RRM DOMAIN-CONTAINING PROTEIN 1, CHLOROPLASTIC"/>
    <property type="match status" value="1"/>
</dbReference>
<keyword evidence="2" id="KW-0694">RNA-binding</keyword>
<sequence length="368" mass="40991">MQFTLFVHIFYFAFVLPSTVLALNMEAQLSSSFAAATAAVTTTPCTTISTFSAKLPTNPRTKFPKLTVFFRSKKVVRDLLCPVSCFSSSVSRTIRAETSPTSTSSTTHFGKTGTSYDHRHWMIWLGYFQLNLIDSVKKDYSFSKFELDTKPAPFNGSTLLFPAGTTKHWLVRMDRPSVGAIRKAQVVDYYVQVLTRVLRNEKDAQMCMYHISWQSNYGFCCELDDECAQELAAVPGVLSVQPDEKFGSLDKDYGGENSGGLQDSSATSLTGNIKTKKLFVTGLSFYTSEKTLRAAFEGFGELVEVKIIMDKISKRSKGYAFVEYTTEEAASTALREMNGKIINGWMITVDVAKKNPPKYSRGQPRPTS</sequence>
<proteinExistence type="predicted"/>
<evidence type="ECO:0000259" key="4">
    <source>
        <dbReference type="PROSITE" id="PS50102"/>
    </source>
</evidence>
<dbReference type="Gene3D" id="3.30.70.330">
    <property type="match status" value="1"/>
</dbReference>
<organism evidence="5">
    <name type="scientific">Sesamum angustifolium</name>
    <dbReference type="NCBI Taxonomy" id="2727405"/>
    <lineage>
        <taxon>Eukaryota</taxon>
        <taxon>Viridiplantae</taxon>
        <taxon>Streptophyta</taxon>
        <taxon>Embryophyta</taxon>
        <taxon>Tracheophyta</taxon>
        <taxon>Spermatophyta</taxon>
        <taxon>Magnoliopsida</taxon>
        <taxon>eudicotyledons</taxon>
        <taxon>Gunneridae</taxon>
        <taxon>Pentapetalae</taxon>
        <taxon>asterids</taxon>
        <taxon>lamiids</taxon>
        <taxon>Lamiales</taxon>
        <taxon>Pedaliaceae</taxon>
        <taxon>Sesamum</taxon>
    </lineage>
</organism>
<dbReference type="GO" id="GO:0005739">
    <property type="term" value="C:mitochondrion"/>
    <property type="evidence" value="ECO:0007669"/>
    <property type="project" value="TreeGrafter"/>
</dbReference>
<dbReference type="InterPro" id="IPR039206">
    <property type="entry name" value="MORF/ORRM1/DAG-like"/>
</dbReference>
<dbReference type="PANTHER" id="PTHR31346">
    <property type="entry name" value="MULTIPLE ORGANELLAR RNA EDITING FACTOR 2, CHLOROPLASTIC-RELATED-RELATED"/>
    <property type="match status" value="1"/>
</dbReference>
<protein>
    <submittedName>
        <fullName evidence="5">Organelle RRM domain-containing protein 1, chloroplastic</fullName>
    </submittedName>
</protein>
<dbReference type="GO" id="GO:0003723">
    <property type="term" value="F:RNA binding"/>
    <property type="evidence" value="ECO:0007669"/>
    <property type="project" value="UniProtKB-UniRule"/>
</dbReference>
<dbReference type="InterPro" id="IPR054059">
    <property type="entry name" value="MORF/ORRM1/DAG-like_MORF"/>
</dbReference>
<evidence type="ECO:0000256" key="2">
    <source>
        <dbReference type="PROSITE-ProRule" id="PRU00176"/>
    </source>
</evidence>
<dbReference type="PROSITE" id="PS50102">
    <property type="entry name" value="RRM"/>
    <property type="match status" value="1"/>
</dbReference>
<comment type="caution">
    <text evidence="5">The sequence shown here is derived from an EMBL/GenBank/DDBJ whole genome shotgun (WGS) entry which is preliminary data.</text>
</comment>
<dbReference type="InterPro" id="IPR000504">
    <property type="entry name" value="RRM_dom"/>
</dbReference>
<dbReference type="SMART" id="SM00360">
    <property type="entry name" value="RRM"/>
    <property type="match status" value="1"/>
</dbReference>
<evidence type="ECO:0000313" key="5">
    <source>
        <dbReference type="EMBL" id="KAL0317239.1"/>
    </source>
</evidence>
<gene>
    <name evidence="5" type="ORF">Sangu_2138200</name>
</gene>
<dbReference type="AlphaFoldDB" id="A0AAW2LDK3"/>
<name>A0AAW2LDK3_9LAMI</name>
<reference evidence="5" key="2">
    <citation type="journal article" date="2024" name="Plant">
        <title>Genomic evolution and insights into agronomic trait innovations of Sesamum species.</title>
        <authorList>
            <person name="Miao H."/>
            <person name="Wang L."/>
            <person name="Qu L."/>
            <person name="Liu H."/>
            <person name="Sun Y."/>
            <person name="Le M."/>
            <person name="Wang Q."/>
            <person name="Wei S."/>
            <person name="Zheng Y."/>
            <person name="Lin W."/>
            <person name="Duan Y."/>
            <person name="Cao H."/>
            <person name="Xiong S."/>
            <person name="Wang X."/>
            <person name="Wei L."/>
            <person name="Li C."/>
            <person name="Ma Q."/>
            <person name="Ju M."/>
            <person name="Zhao R."/>
            <person name="Li G."/>
            <person name="Mu C."/>
            <person name="Tian Q."/>
            <person name="Mei H."/>
            <person name="Zhang T."/>
            <person name="Gao T."/>
            <person name="Zhang H."/>
        </authorList>
    </citation>
    <scope>NUCLEOTIDE SEQUENCE</scope>
    <source>
        <strain evidence="5">G01</strain>
    </source>
</reference>
<dbReference type="Pfam" id="PF00076">
    <property type="entry name" value="RRM_1"/>
    <property type="match status" value="1"/>
</dbReference>
<keyword evidence="3" id="KW-0732">Signal</keyword>
<keyword evidence="1" id="KW-0809">Transit peptide</keyword>
<dbReference type="GO" id="GO:0080156">
    <property type="term" value="P:mitochondrial mRNA modification"/>
    <property type="evidence" value="ECO:0007669"/>
    <property type="project" value="TreeGrafter"/>
</dbReference>
<feature type="signal peptide" evidence="3">
    <location>
        <begin position="1"/>
        <end position="22"/>
    </location>
</feature>